<proteinExistence type="predicted"/>
<organism evidence="1 2">
    <name type="scientific">Mycobacterium aquaticum</name>
    <dbReference type="NCBI Taxonomy" id="1927124"/>
    <lineage>
        <taxon>Bacteria</taxon>
        <taxon>Bacillati</taxon>
        <taxon>Actinomycetota</taxon>
        <taxon>Actinomycetes</taxon>
        <taxon>Mycobacteriales</taxon>
        <taxon>Mycobacteriaceae</taxon>
        <taxon>Mycobacterium</taxon>
    </lineage>
</organism>
<sequence>MTALQPVWTPDDFDAMVAAAALHEPVAAVPAATRGRRYRGRHRANRFSRRVTDLQTEIREEQAYDEFRRNLAFVLRSLRPGGAQ</sequence>
<accession>A0A1X0B6W6</accession>
<dbReference type="STRING" id="1927124.BST13_05585"/>
<name>A0A1X0B6W6_9MYCO</name>
<evidence type="ECO:0000313" key="2">
    <source>
        <dbReference type="Proteomes" id="UP000192448"/>
    </source>
</evidence>
<dbReference type="EMBL" id="MVHF01000004">
    <property type="protein sequence ID" value="ORA38071.1"/>
    <property type="molecule type" value="Genomic_DNA"/>
</dbReference>
<protein>
    <submittedName>
        <fullName evidence="1">Uncharacterized protein</fullName>
    </submittedName>
</protein>
<evidence type="ECO:0000313" key="1">
    <source>
        <dbReference type="EMBL" id="ORA38071.1"/>
    </source>
</evidence>
<keyword evidence="2" id="KW-1185">Reference proteome</keyword>
<dbReference type="AlphaFoldDB" id="A0A1X0B6W6"/>
<dbReference type="RefSeq" id="WP_083161507.1">
    <property type="nucleotide sequence ID" value="NZ_MVHF01000004.1"/>
</dbReference>
<gene>
    <name evidence="1" type="ORF">BST13_05585</name>
</gene>
<reference evidence="1 2" key="1">
    <citation type="submission" date="2017-02" db="EMBL/GenBank/DDBJ databases">
        <title>The new phylogeny of genus Mycobacterium.</title>
        <authorList>
            <person name="Tortoli E."/>
            <person name="Trovato A."/>
            <person name="Cirillo D.M."/>
        </authorList>
    </citation>
    <scope>NUCLEOTIDE SEQUENCE [LARGE SCALE GENOMIC DNA]</scope>
    <source>
        <strain evidence="1 2">RW6</strain>
    </source>
</reference>
<dbReference type="Proteomes" id="UP000192448">
    <property type="component" value="Unassembled WGS sequence"/>
</dbReference>
<comment type="caution">
    <text evidence="1">The sequence shown here is derived from an EMBL/GenBank/DDBJ whole genome shotgun (WGS) entry which is preliminary data.</text>
</comment>
<dbReference type="OrthoDB" id="9889368at2"/>